<dbReference type="EMBL" id="JBHRUV010000002">
    <property type="protein sequence ID" value="MFC3264792.1"/>
    <property type="molecule type" value="Genomic_DNA"/>
</dbReference>
<dbReference type="Proteomes" id="UP001595536">
    <property type="component" value="Unassembled WGS sequence"/>
</dbReference>
<evidence type="ECO:0000313" key="3">
    <source>
        <dbReference type="EMBL" id="MFC3264792.1"/>
    </source>
</evidence>
<gene>
    <name evidence="3" type="ORF">ACFOEX_00265</name>
</gene>
<dbReference type="SUPFAM" id="SSF53067">
    <property type="entry name" value="Actin-like ATPase domain"/>
    <property type="match status" value="1"/>
</dbReference>
<dbReference type="RefSeq" id="WP_376828780.1">
    <property type="nucleotide sequence ID" value="NZ_JBHLWR010000004.1"/>
</dbReference>
<dbReference type="PANTHER" id="PTHR11365">
    <property type="entry name" value="5-OXOPROLINASE RELATED"/>
    <property type="match status" value="1"/>
</dbReference>
<keyword evidence="4" id="KW-1185">Reference proteome</keyword>
<organism evidence="3 4">
    <name type="scientific">Camelimonas abortus</name>
    <dbReference type="NCBI Taxonomy" id="1017184"/>
    <lineage>
        <taxon>Bacteria</taxon>
        <taxon>Pseudomonadati</taxon>
        <taxon>Pseudomonadota</taxon>
        <taxon>Alphaproteobacteria</taxon>
        <taxon>Hyphomicrobiales</taxon>
        <taxon>Chelatococcaceae</taxon>
        <taxon>Camelimonas</taxon>
    </lineage>
</organism>
<name>A0ABV7LB66_9HYPH</name>
<dbReference type="InterPro" id="IPR008040">
    <property type="entry name" value="Hydant_A_N"/>
</dbReference>
<feature type="domain" description="Hydantoinase A/oxoprolinase" evidence="1">
    <location>
        <begin position="198"/>
        <end position="475"/>
    </location>
</feature>
<dbReference type="InterPro" id="IPR045079">
    <property type="entry name" value="Oxoprolinase-like"/>
</dbReference>
<feature type="domain" description="Hydantoinase/oxoprolinase N-terminal" evidence="2">
    <location>
        <begin position="5"/>
        <end position="178"/>
    </location>
</feature>
<protein>
    <submittedName>
        <fullName evidence="3">Hydantoinase/oxoprolinase family protein</fullName>
    </submittedName>
</protein>
<dbReference type="InterPro" id="IPR043129">
    <property type="entry name" value="ATPase_NBD"/>
</dbReference>
<dbReference type="InterPro" id="IPR002821">
    <property type="entry name" value="Hydantoinase_A"/>
</dbReference>
<sequence length="671" mass="71036">MAGWRLGIDIGGTFTDVIAVAPDGTRRSAKAPSNPQEPVRAIVDGIAAVGLAWDDVAEIVHGTTIVTNDIVEQRFRPCALIATRGFSDTIEIGRGARRHLYRLDLPPRPAPLVPPEHRFEVNERLRHDGCVVTPLTDGEIDRVIAEIQAAGLDTVAVCLLHSFTNPEHEARLGARLRAVFPNVSLSHELSPEFREFERMSTTVLNAMMMAKIKAHLARIDATKPAATRLHLMHSASGMAAPSVISERPLMLAMSGPAAGVTASCRTARELGMEYAVTFDMGGTTTDICLIINGKAEISSNRDLGGQRIRLPMVAVDSIGAGGGSIARLVSGSLVVGPQSAGASPGPACYDKGGTAPTVSDAAILLGYLNPARTLGKSVRLSPQLAEAALKPLADGMGFTVMEAAVGVARIVSANMARAIRRATVERGLDVRAFDMIAFGGAGPMHAAEVARLCGVRRVVIPHFSSGFSALGCVDAPMSYSRQMTVNMKSLAWDQARLDAMLARQTADLTAALVEAGADPQTLRVAHVAGVRYSGQSYETPVSAPALDDPQELGRQFDAAHRALYGYATGEPWELVSVRTEVAAPEPDQAAPEHGGDFAADLSGARAGARLLTFENGESAMTPVLDRARLPVGVVMQGPLVIEDEWSTIVVPPRDHAVLDRRGDIILNVSVS</sequence>
<accession>A0ABV7LB66</accession>
<reference evidence="4" key="1">
    <citation type="journal article" date="2019" name="Int. J. Syst. Evol. Microbiol.">
        <title>The Global Catalogue of Microorganisms (GCM) 10K type strain sequencing project: providing services to taxonomists for standard genome sequencing and annotation.</title>
        <authorList>
            <consortium name="The Broad Institute Genomics Platform"/>
            <consortium name="The Broad Institute Genome Sequencing Center for Infectious Disease"/>
            <person name="Wu L."/>
            <person name="Ma J."/>
        </authorList>
    </citation>
    <scope>NUCLEOTIDE SEQUENCE [LARGE SCALE GENOMIC DNA]</scope>
    <source>
        <strain evidence="4">CCM 7941</strain>
    </source>
</reference>
<evidence type="ECO:0000259" key="1">
    <source>
        <dbReference type="Pfam" id="PF01968"/>
    </source>
</evidence>
<comment type="caution">
    <text evidence="3">The sequence shown here is derived from an EMBL/GenBank/DDBJ whole genome shotgun (WGS) entry which is preliminary data.</text>
</comment>
<dbReference type="PANTHER" id="PTHR11365:SF23">
    <property type="entry name" value="HYPOTHETICAL 5-OXOPROLINASE (EUROFUNG)-RELATED"/>
    <property type="match status" value="1"/>
</dbReference>
<evidence type="ECO:0000313" key="4">
    <source>
        <dbReference type="Proteomes" id="UP001595536"/>
    </source>
</evidence>
<proteinExistence type="predicted"/>
<dbReference type="Pfam" id="PF05378">
    <property type="entry name" value="Hydant_A_N"/>
    <property type="match status" value="1"/>
</dbReference>
<dbReference type="Pfam" id="PF01968">
    <property type="entry name" value="Hydantoinase_A"/>
    <property type="match status" value="1"/>
</dbReference>
<evidence type="ECO:0000259" key="2">
    <source>
        <dbReference type="Pfam" id="PF05378"/>
    </source>
</evidence>